<keyword evidence="12" id="KW-1185">Reference proteome</keyword>
<sequence>MGRAIRGSTCGPGLLALVLVTALPAGAAAARGTGATDPPGQAGKAGRAGAAAQAAAEDPVVMVTPADGSTGVPTDTTVLVGVRNGTLEKVAVRAVKGSRGSLTGVLSADGTQWRSRGTAAPGSVYEVVVTVEDEAGGTAESTSSFSTVRAEGGFAVQSITPHKDYTGLTVGVGMPIMLGFDRDISDRLSVERNLLVRTSRPVHGAWHWFDDRTVHFRPKKFWPAGIKVRLEARLAGVSGGRGLYGRRDHVLDFRIGRSQITEGSVRTHHLTVRRDGEEIRTIPMSAGQGGVWKYHTTSGIHLAMSREPVTIMISPGIRPGQPGYYRKTVYNTVRISNSGEYVHSAPWSVGSQGRANVSHGCVNVSPANARWFIDNTLIGDPIIITGSPRELEPTNGWGHWQEDWAQWTRWSTLKGFTTEPLDRPSGQ</sequence>
<gene>
    <name evidence="11" type="ORF">ACFOWE_15705</name>
</gene>
<keyword evidence="2" id="KW-0808">Transferase</keyword>
<keyword evidence="9" id="KW-0732">Signal</keyword>
<evidence type="ECO:0000256" key="4">
    <source>
        <dbReference type="ARBA" id="ARBA00022984"/>
    </source>
</evidence>
<evidence type="ECO:0000313" key="12">
    <source>
        <dbReference type="Proteomes" id="UP001595850"/>
    </source>
</evidence>
<feature type="signal peptide" evidence="9">
    <location>
        <begin position="1"/>
        <end position="27"/>
    </location>
</feature>
<feature type="region of interest" description="Disordered" evidence="8">
    <location>
        <begin position="30"/>
        <end position="51"/>
    </location>
</feature>
<keyword evidence="6 7" id="KW-0961">Cell wall biogenesis/degradation</keyword>
<name>A0ABV8I746_9ACTN</name>
<accession>A0ABV8I746</accession>
<dbReference type="InterPro" id="IPR005490">
    <property type="entry name" value="LD_TPept_cat_dom"/>
</dbReference>
<dbReference type="EMBL" id="JBHSBM010000017">
    <property type="protein sequence ID" value="MFC4059750.1"/>
    <property type="molecule type" value="Genomic_DNA"/>
</dbReference>
<feature type="chain" id="PRO_5045730917" evidence="9">
    <location>
        <begin position="28"/>
        <end position="427"/>
    </location>
</feature>
<feature type="active site" description="Nucleophile" evidence="7">
    <location>
        <position position="361"/>
    </location>
</feature>
<evidence type="ECO:0000256" key="3">
    <source>
        <dbReference type="ARBA" id="ARBA00022960"/>
    </source>
</evidence>
<feature type="domain" description="L,D-TPase catalytic" evidence="10">
    <location>
        <begin position="259"/>
        <end position="385"/>
    </location>
</feature>
<keyword evidence="5" id="KW-0012">Acyltransferase</keyword>
<dbReference type="InterPro" id="IPR038063">
    <property type="entry name" value="Transpep_catalytic_dom"/>
</dbReference>
<proteinExistence type="predicted"/>
<dbReference type="SUPFAM" id="SSF141523">
    <property type="entry name" value="L,D-transpeptidase catalytic domain-like"/>
    <property type="match status" value="1"/>
</dbReference>
<evidence type="ECO:0000256" key="2">
    <source>
        <dbReference type="ARBA" id="ARBA00022679"/>
    </source>
</evidence>
<dbReference type="Proteomes" id="UP001595850">
    <property type="component" value="Unassembled WGS sequence"/>
</dbReference>
<dbReference type="CDD" id="cd16913">
    <property type="entry name" value="YkuD_like"/>
    <property type="match status" value="1"/>
</dbReference>
<evidence type="ECO:0000256" key="8">
    <source>
        <dbReference type="SAM" id="MobiDB-lite"/>
    </source>
</evidence>
<dbReference type="RefSeq" id="WP_377288310.1">
    <property type="nucleotide sequence ID" value="NZ_JBHSBM010000017.1"/>
</dbReference>
<evidence type="ECO:0000256" key="9">
    <source>
        <dbReference type="SAM" id="SignalP"/>
    </source>
</evidence>
<dbReference type="PANTHER" id="PTHR30582:SF2">
    <property type="entry name" value="L,D-TRANSPEPTIDASE YCIB-RELATED"/>
    <property type="match status" value="1"/>
</dbReference>
<keyword evidence="3 7" id="KW-0133">Cell shape</keyword>
<dbReference type="InterPro" id="IPR041280">
    <property type="entry name" value="Big_10"/>
</dbReference>
<reference evidence="12" key="1">
    <citation type="journal article" date="2019" name="Int. J. Syst. Evol. Microbiol.">
        <title>The Global Catalogue of Microorganisms (GCM) 10K type strain sequencing project: providing services to taxonomists for standard genome sequencing and annotation.</title>
        <authorList>
            <consortium name="The Broad Institute Genomics Platform"/>
            <consortium name="The Broad Institute Genome Sequencing Center for Infectious Disease"/>
            <person name="Wu L."/>
            <person name="Ma J."/>
        </authorList>
    </citation>
    <scope>NUCLEOTIDE SEQUENCE [LARGE SCALE GENOMIC DNA]</scope>
    <source>
        <strain evidence="12">TBRC 4489</strain>
    </source>
</reference>
<dbReference type="Gene3D" id="2.60.40.3780">
    <property type="match status" value="1"/>
</dbReference>
<dbReference type="PANTHER" id="PTHR30582">
    <property type="entry name" value="L,D-TRANSPEPTIDASE"/>
    <property type="match status" value="1"/>
</dbReference>
<organism evidence="11 12">
    <name type="scientific">Planomonospora corallina</name>
    <dbReference type="NCBI Taxonomy" id="1806052"/>
    <lineage>
        <taxon>Bacteria</taxon>
        <taxon>Bacillati</taxon>
        <taxon>Actinomycetota</taxon>
        <taxon>Actinomycetes</taxon>
        <taxon>Streptosporangiales</taxon>
        <taxon>Streptosporangiaceae</taxon>
        <taxon>Planomonospora</taxon>
    </lineage>
</organism>
<dbReference type="Pfam" id="PF03734">
    <property type="entry name" value="YkuD"/>
    <property type="match status" value="1"/>
</dbReference>
<dbReference type="Gene3D" id="2.60.40.3710">
    <property type="match status" value="1"/>
</dbReference>
<evidence type="ECO:0000256" key="1">
    <source>
        <dbReference type="ARBA" id="ARBA00004752"/>
    </source>
</evidence>
<dbReference type="Gene3D" id="2.40.440.10">
    <property type="entry name" value="L,D-transpeptidase catalytic domain-like"/>
    <property type="match status" value="1"/>
</dbReference>
<evidence type="ECO:0000256" key="5">
    <source>
        <dbReference type="ARBA" id="ARBA00023315"/>
    </source>
</evidence>
<comment type="caution">
    <text evidence="11">The sequence shown here is derived from an EMBL/GenBank/DDBJ whole genome shotgun (WGS) entry which is preliminary data.</text>
</comment>
<feature type="active site" description="Proton donor/acceptor" evidence="7">
    <location>
        <position position="343"/>
    </location>
</feature>
<dbReference type="Pfam" id="PF17964">
    <property type="entry name" value="Big_10"/>
    <property type="match status" value="1"/>
</dbReference>
<evidence type="ECO:0000256" key="7">
    <source>
        <dbReference type="PROSITE-ProRule" id="PRU01373"/>
    </source>
</evidence>
<dbReference type="CDD" id="cd13432">
    <property type="entry name" value="LDT_IgD_like_2"/>
    <property type="match status" value="1"/>
</dbReference>
<evidence type="ECO:0000313" key="11">
    <source>
        <dbReference type="EMBL" id="MFC4059750.1"/>
    </source>
</evidence>
<comment type="pathway">
    <text evidence="1 7">Cell wall biogenesis; peptidoglycan biosynthesis.</text>
</comment>
<dbReference type="InterPro" id="IPR050979">
    <property type="entry name" value="LD-transpeptidase"/>
</dbReference>
<evidence type="ECO:0000259" key="10">
    <source>
        <dbReference type="PROSITE" id="PS52029"/>
    </source>
</evidence>
<keyword evidence="4 7" id="KW-0573">Peptidoglycan synthesis</keyword>
<protein>
    <submittedName>
        <fullName evidence="11">Ig-like domain-containing protein</fullName>
    </submittedName>
</protein>
<evidence type="ECO:0000256" key="6">
    <source>
        <dbReference type="ARBA" id="ARBA00023316"/>
    </source>
</evidence>
<dbReference type="PROSITE" id="PS52029">
    <property type="entry name" value="LD_TPASE"/>
    <property type="match status" value="1"/>
</dbReference>